<dbReference type="Pfam" id="PF00353">
    <property type="entry name" value="HemolysinCabind"/>
    <property type="match status" value="1"/>
</dbReference>
<dbReference type="EMBL" id="MCGG01000043">
    <property type="protein sequence ID" value="OEJ65897.1"/>
    <property type="molecule type" value="Genomic_DNA"/>
</dbReference>
<keyword evidence="5" id="KW-1185">Reference proteome</keyword>
<dbReference type="GO" id="GO:0005509">
    <property type="term" value="F:calcium ion binding"/>
    <property type="evidence" value="ECO:0007669"/>
    <property type="project" value="InterPro"/>
</dbReference>
<evidence type="ECO:0000256" key="3">
    <source>
        <dbReference type="SAM" id="MobiDB-lite"/>
    </source>
</evidence>
<dbReference type="InterPro" id="IPR050557">
    <property type="entry name" value="RTX_toxin/Mannuronan_C5-epim"/>
</dbReference>
<feature type="region of interest" description="Disordered" evidence="3">
    <location>
        <begin position="125"/>
        <end position="147"/>
    </location>
</feature>
<dbReference type="PANTHER" id="PTHR38340:SF1">
    <property type="entry name" value="S-LAYER PROTEIN"/>
    <property type="match status" value="1"/>
</dbReference>
<evidence type="ECO:0000256" key="1">
    <source>
        <dbReference type="ARBA" id="ARBA00004613"/>
    </source>
</evidence>
<evidence type="ECO:0000256" key="2">
    <source>
        <dbReference type="ARBA" id="ARBA00022525"/>
    </source>
</evidence>
<dbReference type="InterPro" id="IPR011049">
    <property type="entry name" value="Serralysin-like_metalloprot_C"/>
</dbReference>
<dbReference type="STRING" id="28181.BEN30_13460"/>
<dbReference type="GO" id="GO:0005576">
    <property type="term" value="C:extracellular region"/>
    <property type="evidence" value="ECO:0007669"/>
    <property type="project" value="UniProtKB-SubCell"/>
</dbReference>
<dbReference type="RefSeq" id="WP_069958590.1">
    <property type="nucleotide sequence ID" value="NZ_MCGG01000043.1"/>
</dbReference>
<evidence type="ECO:0008006" key="6">
    <source>
        <dbReference type="Google" id="ProtNLM"/>
    </source>
</evidence>
<dbReference type="SUPFAM" id="SSF51120">
    <property type="entry name" value="beta-Roll"/>
    <property type="match status" value="1"/>
</dbReference>
<proteinExistence type="predicted"/>
<dbReference type="Gene3D" id="2.150.10.10">
    <property type="entry name" value="Serralysin-like metalloprotease, C-terminal"/>
    <property type="match status" value="1"/>
</dbReference>
<dbReference type="Proteomes" id="UP000095347">
    <property type="component" value="Unassembled WGS sequence"/>
</dbReference>
<evidence type="ECO:0000313" key="4">
    <source>
        <dbReference type="EMBL" id="OEJ65897.1"/>
    </source>
</evidence>
<protein>
    <recommendedName>
        <fullName evidence="6">Calcium-binding protein</fullName>
    </recommendedName>
</protein>
<reference evidence="5" key="1">
    <citation type="submission" date="2016-07" db="EMBL/GenBank/DDBJ databases">
        <authorList>
            <person name="Florea S."/>
            <person name="Webb J.S."/>
            <person name="Jaromczyk J."/>
            <person name="Schardl C.L."/>
        </authorList>
    </citation>
    <scope>NUCLEOTIDE SEQUENCE [LARGE SCALE GENOMIC DNA]</scope>
    <source>
        <strain evidence="5">MV-1</strain>
    </source>
</reference>
<comment type="subcellular location">
    <subcellularLocation>
        <location evidence="1">Secreted</location>
    </subcellularLocation>
</comment>
<name>A0A1E5Q5Z7_9PROT</name>
<dbReference type="PRINTS" id="PR00313">
    <property type="entry name" value="CABNDNGRPT"/>
</dbReference>
<dbReference type="AlphaFoldDB" id="A0A1E5Q5Z7"/>
<dbReference type="PANTHER" id="PTHR38340">
    <property type="entry name" value="S-LAYER PROTEIN"/>
    <property type="match status" value="1"/>
</dbReference>
<dbReference type="InterPro" id="IPR018511">
    <property type="entry name" value="Hemolysin-typ_Ca-bd_CS"/>
</dbReference>
<sequence>MTAFDTFTGSTAIDNIHVFGGYAGTVNGSDGNDVVKVKADFFTRATDSINLVDGGNDTDSLIILADSGDTFNLQTYVTASKIQNFESYSITGVSSTSAVTLTGHSTIATALDGSASNDTLTGGNAADVLRGQDGSDTLTGGDGGDTLEGGIGNDTLIGGAGNDSITGGTGADVFRYEAVTDGTDTLMDFSGQSIGANEGDTFAFLNSTFNLGTLSYVEQSWTGGANALGGNVAGANVIVLTGAAIGTIGEALTAIANAGGASSPAIFVFHDSAHSNFGTVAYTTDASSGAGSQTLAILDSFTTDLSVFSSADFTTV</sequence>
<evidence type="ECO:0000313" key="5">
    <source>
        <dbReference type="Proteomes" id="UP000095347"/>
    </source>
</evidence>
<dbReference type="PROSITE" id="PS00330">
    <property type="entry name" value="HEMOLYSIN_CALCIUM"/>
    <property type="match status" value="3"/>
</dbReference>
<accession>A0A1E5Q5Z7</accession>
<dbReference type="InterPro" id="IPR001343">
    <property type="entry name" value="Hemolysn_Ca-bd"/>
</dbReference>
<gene>
    <name evidence="4" type="ORF">BEN30_13460</name>
</gene>
<keyword evidence="2" id="KW-0964">Secreted</keyword>
<comment type="caution">
    <text evidence="4">The sequence shown here is derived from an EMBL/GenBank/DDBJ whole genome shotgun (WGS) entry which is preliminary data.</text>
</comment>
<organism evidence="4 5">
    <name type="scientific">Magnetovibrio blakemorei</name>
    <dbReference type="NCBI Taxonomy" id="28181"/>
    <lineage>
        <taxon>Bacteria</taxon>
        <taxon>Pseudomonadati</taxon>
        <taxon>Pseudomonadota</taxon>
        <taxon>Alphaproteobacteria</taxon>
        <taxon>Rhodospirillales</taxon>
        <taxon>Magnetovibrionaceae</taxon>
        <taxon>Magnetovibrio</taxon>
    </lineage>
</organism>